<evidence type="ECO:0000256" key="6">
    <source>
        <dbReference type="SAM" id="Phobius"/>
    </source>
</evidence>
<keyword evidence="4 6" id="KW-0472">Membrane</keyword>
<dbReference type="GeneID" id="39582924"/>
<dbReference type="GO" id="GO:0016020">
    <property type="term" value="C:membrane"/>
    <property type="evidence" value="ECO:0007669"/>
    <property type="project" value="UniProtKB-SubCell"/>
</dbReference>
<proteinExistence type="predicted"/>
<evidence type="ECO:0000313" key="9">
    <source>
        <dbReference type="Proteomes" id="UP000272025"/>
    </source>
</evidence>
<evidence type="ECO:0000256" key="4">
    <source>
        <dbReference type="ARBA" id="ARBA00023136"/>
    </source>
</evidence>
<evidence type="ECO:0000256" key="3">
    <source>
        <dbReference type="ARBA" id="ARBA00022989"/>
    </source>
</evidence>
<feature type="transmembrane region" description="Helical" evidence="6">
    <location>
        <begin position="281"/>
        <end position="303"/>
    </location>
</feature>
<feature type="transmembrane region" description="Helical" evidence="6">
    <location>
        <begin position="405"/>
        <end position="424"/>
    </location>
</feature>
<evidence type="ECO:0000313" key="8">
    <source>
        <dbReference type="EMBL" id="ROT36484.1"/>
    </source>
</evidence>
<feature type="domain" description="Wax synthase" evidence="7">
    <location>
        <begin position="309"/>
        <end position="350"/>
    </location>
</feature>
<gene>
    <name evidence="8" type="ORF">SODALDRAFT_362295</name>
</gene>
<feature type="transmembrane region" description="Helical" evidence="6">
    <location>
        <begin position="68"/>
        <end position="88"/>
    </location>
</feature>
<dbReference type="AlphaFoldDB" id="A0A3N2PPV9"/>
<organism evidence="8 9">
    <name type="scientific">Sodiomyces alkalinus (strain CBS 110278 / VKM F-3762 / F11)</name>
    <name type="common">Alkaliphilic filamentous fungus</name>
    <dbReference type="NCBI Taxonomy" id="1314773"/>
    <lineage>
        <taxon>Eukaryota</taxon>
        <taxon>Fungi</taxon>
        <taxon>Dikarya</taxon>
        <taxon>Ascomycota</taxon>
        <taxon>Pezizomycotina</taxon>
        <taxon>Sordariomycetes</taxon>
        <taxon>Hypocreomycetidae</taxon>
        <taxon>Glomerellales</taxon>
        <taxon>Plectosphaerellaceae</taxon>
        <taxon>Sodiomyces</taxon>
    </lineage>
</organism>
<dbReference type="Proteomes" id="UP000272025">
    <property type="component" value="Unassembled WGS sequence"/>
</dbReference>
<name>A0A3N2PPV9_SODAK</name>
<dbReference type="RefSeq" id="XP_028464290.1">
    <property type="nucleotide sequence ID" value="XM_028614446.1"/>
</dbReference>
<dbReference type="EMBL" id="ML119059">
    <property type="protein sequence ID" value="ROT36484.1"/>
    <property type="molecule type" value="Genomic_DNA"/>
</dbReference>
<feature type="transmembrane region" description="Helical" evidence="6">
    <location>
        <begin position="436"/>
        <end position="452"/>
    </location>
</feature>
<keyword evidence="9" id="KW-1185">Reference proteome</keyword>
<feature type="region of interest" description="Disordered" evidence="5">
    <location>
        <begin position="170"/>
        <end position="198"/>
    </location>
</feature>
<protein>
    <recommendedName>
        <fullName evidence="7">Wax synthase domain-containing protein</fullName>
    </recommendedName>
</protein>
<feature type="transmembrane region" description="Helical" evidence="6">
    <location>
        <begin position="333"/>
        <end position="352"/>
    </location>
</feature>
<keyword evidence="2 6" id="KW-0812">Transmembrane</keyword>
<feature type="transmembrane region" description="Helical" evidence="6">
    <location>
        <begin position="108"/>
        <end position="126"/>
    </location>
</feature>
<accession>A0A3N2PPV9</accession>
<dbReference type="OrthoDB" id="1077582at2759"/>
<evidence type="ECO:0000256" key="2">
    <source>
        <dbReference type="ARBA" id="ARBA00022692"/>
    </source>
</evidence>
<evidence type="ECO:0000256" key="1">
    <source>
        <dbReference type="ARBA" id="ARBA00004141"/>
    </source>
</evidence>
<dbReference type="Pfam" id="PF13813">
    <property type="entry name" value="MBOAT_2"/>
    <property type="match status" value="1"/>
</dbReference>
<reference evidence="8 9" key="1">
    <citation type="journal article" date="2018" name="Mol. Ecol.">
        <title>The obligate alkalophilic soda-lake fungus Sodiomyces alkalinus has shifted to a protein diet.</title>
        <authorList>
            <person name="Grum-Grzhimaylo A.A."/>
            <person name="Falkoski D.L."/>
            <person name="van den Heuvel J."/>
            <person name="Valero-Jimenez C.A."/>
            <person name="Min B."/>
            <person name="Choi I.G."/>
            <person name="Lipzen A."/>
            <person name="Daum C.G."/>
            <person name="Aanen D.K."/>
            <person name="Tsang A."/>
            <person name="Henrissat B."/>
            <person name="Bilanenko E.N."/>
            <person name="de Vries R.P."/>
            <person name="van Kan J.A.L."/>
            <person name="Grigoriev I.V."/>
            <person name="Debets A.J.M."/>
        </authorList>
    </citation>
    <scope>NUCLEOTIDE SEQUENCE [LARGE SCALE GENOMIC DNA]</scope>
    <source>
        <strain evidence="8 9">F11</strain>
    </source>
</reference>
<sequence>MCLPNKWEQGLACGLVDNDTFTSDTSDREITAIPGFNMWDMVSHPGVVLVTNPLLALASLYTPQQYRLLPFGLLVLQFWNAICYVQYQPGLASFFFLPHDFDWYVGDMLAKAITIVMMHFGVILILEKHKAPPASGSRLAQLQAAYKTLSNFRRIGTNMVAPQVPVLADDPTQVEREKEEDTAPQNNDKNNSNNNNFRSRVGVVHREPRLCFLARRSALTILLLSAEFWLKPLVWAMLINPGYEDYTPDKEAFFRRLPGMSAGQLLREFAIRNQIVFEAFWSAYAVYTAAHAIFAVVCVGIGFDEPHEWPPLFGDIRESYSMRRFWVKFYDRLLYRTLKGCALLIARLVGLIRREGDTDGTLKGYALYVLWLLGIARREDGDDDNDDDAWKVGKGRGEGEPWRRWLLNAIIFAVSAWFHAHTSWWAGWRCAYWPEVGWWATSFLAVIGEMAAQEMMRKWARRLYEKLDSGWIGKAVGFATCIPIIYASL</sequence>
<dbReference type="InterPro" id="IPR032805">
    <property type="entry name" value="Wax_synthase_dom"/>
</dbReference>
<evidence type="ECO:0000256" key="5">
    <source>
        <dbReference type="SAM" id="MobiDB-lite"/>
    </source>
</evidence>
<evidence type="ECO:0000259" key="7">
    <source>
        <dbReference type="Pfam" id="PF13813"/>
    </source>
</evidence>
<keyword evidence="3 6" id="KW-1133">Transmembrane helix</keyword>
<feature type="compositionally biased region" description="Low complexity" evidence="5">
    <location>
        <begin position="186"/>
        <end position="196"/>
    </location>
</feature>
<dbReference type="STRING" id="1314773.A0A3N2PPV9"/>
<comment type="subcellular location">
    <subcellularLocation>
        <location evidence="1">Membrane</location>
        <topology evidence="1">Multi-pass membrane protein</topology>
    </subcellularLocation>
</comment>